<sequence>METSQVKETMSAQEVADYLGVKRATIYQWANYAGLPSKQINSRLRLFNKTQVDEWVKGEAGEKIVQDNNDKRAK</sequence>
<feature type="domain" description="Helix-turn-helix" evidence="1">
    <location>
        <begin position="10"/>
        <end position="58"/>
    </location>
</feature>
<evidence type="ECO:0000313" key="2">
    <source>
        <dbReference type="EMBL" id="AQY50475.1"/>
    </source>
</evidence>
<dbReference type="InterPro" id="IPR009061">
    <property type="entry name" value="DNA-bd_dom_put_sf"/>
</dbReference>
<gene>
    <name evidence="2" type="ORF">UE46_05160</name>
</gene>
<protein>
    <recommendedName>
        <fullName evidence="1">Helix-turn-helix domain-containing protein</fullName>
    </recommendedName>
</protein>
<dbReference type="InterPro" id="IPR041657">
    <property type="entry name" value="HTH_17"/>
</dbReference>
<dbReference type="InterPro" id="IPR036388">
    <property type="entry name" value="WH-like_DNA-bd_sf"/>
</dbReference>
<dbReference type="Gene3D" id="1.10.10.10">
    <property type="entry name" value="Winged helix-like DNA-binding domain superfamily/Winged helix DNA-binding domain"/>
    <property type="match status" value="1"/>
</dbReference>
<dbReference type="KEGG" id="lwi:UE46_05160"/>
<dbReference type="Pfam" id="PF12728">
    <property type="entry name" value="HTH_17"/>
    <property type="match status" value="1"/>
</dbReference>
<proteinExistence type="predicted"/>
<dbReference type="RefSeq" id="WP_036058570.1">
    <property type="nucleotide sequence ID" value="NZ_CP011102.1"/>
</dbReference>
<name>A0A3B6XGZ3_9LIST</name>
<keyword evidence="3" id="KW-1185">Reference proteome</keyword>
<dbReference type="EMBL" id="CP011102">
    <property type="protein sequence ID" value="AQY50475.1"/>
    <property type="molecule type" value="Genomic_DNA"/>
</dbReference>
<evidence type="ECO:0000313" key="3">
    <source>
        <dbReference type="Proteomes" id="UP000223060"/>
    </source>
</evidence>
<accession>A0A3B6XGZ3</accession>
<dbReference type="AlphaFoldDB" id="A0A3B6XGZ3"/>
<evidence type="ECO:0000259" key="1">
    <source>
        <dbReference type="Pfam" id="PF12728"/>
    </source>
</evidence>
<dbReference type="NCBIfam" id="TIGR01764">
    <property type="entry name" value="excise"/>
    <property type="match status" value="1"/>
</dbReference>
<dbReference type="Proteomes" id="UP000223060">
    <property type="component" value="Chromosome"/>
</dbReference>
<organism evidence="2 3">
    <name type="scientific">Listeria weihenstephanensis</name>
    <dbReference type="NCBI Taxonomy" id="1006155"/>
    <lineage>
        <taxon>Bacteria</taxon>
        <taxon>Bacillati</taxon>
        <taxon>Bacillota</taxon>
        <taxon>Bacilli</taxon>
        <taxon>Bacillales</taxon>
        <taxon>Listeriaceae</taxon>
        <taxon>Listeria</taxon>
    </lineage>
</organism>
<dbReference type="GO" id="GO:0003677">
    <property type="term" value="F:DNA binding"/>
    <property type="evidence" value="ECO:0007669"/>
    <property type="project" value="InterPro"/>
</dbReference>
<dbReference type="InterPro" id="IPR010093">
    <property type="entry name" value="SinI_DNA-bd"/>
</dbReference>
<dbReference type="SUPFAM" id="SSF46955">
    <property type="entry name" value="Putative DNA-binding domain"/>
    <property type="match status" value="1"/>
</dbReference>
<reference evidence="3" key="1">
    <citation type="submission" date="2015-03" db="EMBL/GenBank/DDBJ databases">
        <authorList>
            <person name="Ferrari E."/>
            <person name="Walter M.C."/>
            <person name="Huptas C."/>
            <person name="Scherer S."/>
            <person name="Mueller-Herbst S."/>
        </authorList>
    </citation>
    <scope>NUCLEOTIDE SEQUENCE [LARGE SCALE GENOMIC DNA]</scope>
    <source>
        <strain evidence="3">LWP01</strain>
    </source>
</reference>